<accession>A0A0L7L3Q8</accession>
<gene>
    <name evidence="5" type="ORF">OBRU01_16090</name>
</gene>
<protein>
    <recommendedName>
        <fullName evidence="4">FLYWCH-type domain-containing protein</fullName>
    </recommendedName>
</protein>
<reference evidence="5 6" key="1">
    <citation type="journal article" date="2015" name="Genome Biol. Evol.">
        <title>The genome of winter moth (Operophtera brumata) provides a genomic perspective on sexual dimorphism and phenology.</title>
        <authorList>
            <person name="Derks M.F."/>
            <person name="Smit S."/>
            <person name="Salis L."/>
            <person name="Schijlen E."/>
            <person name="Bossers A."/>
            <person name="Mateman C."/>
            <person name="Pijl A.S."/>
            <person name="de Ridder D."/>
            <person name="Groenen M.A."/>
            <person name="Visser M.E."/>
            <person name="Megens H.J."/>
        </authorList>
    </citation>
    <scope>NUCLEOTIDE SEQUENCE [LARGE SCALE GENOMIC DNA]</scope>
    <source>
        <strain evidence="5">WM2013NL</strain>
        <tissue evidence="5">Head and thorax</tissue>
    </source>
</reference>
<proteinExistence type="predicted"/>
<dbReference type="AlphaFoldDB" id="A0A0L7L3Q8"/>
<name>A0A0L7L3Q8_OPEBR</name>
<dbReference type="EMBL" id="JTDY01003202">
    <property type="protein sequence ID" value="KOB69956.1"/>
    <property type="molecule type" value="Genomic_DNA"/>
</dbReference>
<dbReference type="GO" id="GO:0008270">
    <property type="term" value="F:zinc ion binding"/>
    <property type="evidence" value="ECO:0007669"/>
    <property type="project" value="UniProtKB-KW"/>
</dbReference>
<evidence type="ECO:0000256" key="2">
    <source>
        <dbReference type="ARBA" id="ARBA00022771"/>
    </source>
</evidence>
<organism evidence="5 6">
    <name type="scientific">Operophtera brumata</name>
    <name type="common">Winter moth</name>
    <name type="synonym">Phalaena brumata</name>
    <dbReference type="NCBI Taxonomy" id="104452"/>
    <lineage>
        <taxon>Eukaryota</taxon>
        <taxon>Metazoa</taxon>
        <taxon>Ecdysozoa</taxon>
        <taxon>Arthropoda</taxon>
        <taxon>Hexapoda</taxon>
        <taxon>Insecta</taxon>
        <taxon>Pterygota</taxon>
        <taxon>Neoptera</taxon>
        <taxon>Endopterygota</taxon>
        <taxon>Lepidoptera</taxon>
        <taxon>Glossata</taxon>
        <taxon>Ditrysia</taxon>
        <taxon>Geometroidea</taxon>
        <taxon>Geometridae</taxon>
        <taxon>Larentiinae</taxon>
        <taxon>Operophtera</taxon>
    </lineage>
</organism>
<feature type="domain" description="FLYWCH-type" evidence="4">
    <location>
        <begin position="10"/>
        <end position="70"/>
    </location>
</feature>
<evidence type="ECO:0000313" key="5">
    <source>
        <dbReference type="EMBL" id="KOB69956.1"/>
    </source>
</evidence>
<keyword evidence="2" id="KW-0863">Zinc-finger</keyword>
<dbReference type="InterPro" id="IPR007588">
    <property type="entry name" value="Znf_FLYWCH"/>
</dbReference>
<keyword evidence="1" id="KW-0479">Metal-binding</keyword>
<dbReference type="Gene3D" id="2.20.25.240">
    <property type="match status" value="1"/>
</dbReference>
<comment type="caution">
    <text evidence="5">The sequence shown here is derived from an EMBL/GenBank/DDBJ whole genome shotgun (WGS) entry which is preliminary data.</text>
</comment>
<evidence type="ECO:0000259" key="4">
    <source>
        <dbReference type="Pfam" id="PF04500"/>
    </source>
</evidence>
<evidence type="ECO:0000313" key="6">
    <source>
        <dbReference type="Proteomes" id="UP000037510"/>
    </source>
</evidence>
<evidence type="ECO:0000256" key="1">
    <source>
        <dbReference type="ARBA" id="ARBA00022723"/>
    </source>
</evidence>
<dbReference type="Pfam" id="PF04500">
    <property type="entry name" value="FLYWCH"/>
    <property type="match status" value="1"/>
</dbReference>
<sequence length="73" mass="8576">MPLKIPVNMIYSNTGYPKLVSNNYVYRPHNAYRNTLKILWYCAGRNKFKCNAKLRTYNQEVIGSWGTHNHEPS</sequence>
<keyword evidence="3" id="KW-0862">Zinc</keyword>
<keyword evidence="6" id="KW-1185">Reference proteome</keyword>
<dbReference type="Proteomes" id="UP000037510">
    <property type="component" value="Unassembled WGS sequence"/>
</dbReference>
<evidence type="ECO:0000256" key="3">
    <source>
        <dbReference type="ARBA" id="ARBA00022833"/>
    </source>
</evidence>